<dbReference type="PROSITE" id="PS51186">
    <property type="entry name" value="GNAT"/>
    <property type="match status" value="1"/>
</dbReference>
<dbReference type="EMBL" id="SGWW01000001">
    <property type="protein sequence ID" value="RZS58923.1"/>
    <property type="molecule type" value="Genomic_DNA"/>
</dbReference>
<dbReference type="Gene3D" id="3.40.630.30">
    <property type="match status" value="1"/>
</dbReference>
<dbReference type="SUPFAM" id="SSF55729">
    <property type="entry name" value="Acyl-CoA N-acyltransferases (Nat)"/>
    <property type="match status" value="1"/>
</dbReference>
<keyword evidence="4" id="KW-0689">Ribosomal protein</keyword>
<evidence type="ECO:0000256" key="2">
    <source>
        <dbReference type="ARBA" id="ARBA00023315"/>
    </source>
</evidence>
<evidence type="ECO:0000313" key="5">
    <source>
        <dbReference type="Proteomes" id="UP000293519"/>
    </source>
</evidence>
<dbReference type="InterPro" id="IPR016181">
    <property type="entry name" value="Acyl_CoA_acyltransferase"/>
</dbReference>
<keyword evidence="2" id="KW-0012">Acyltransferase</keyword>
<protein>
    <submittedName>
        <fullName evidence="4">Ribosomal protein S18 acetylase RimI-like enzyme</fullName>
    </submittedName>
</protein>
<keyword evidence="4" id="KW-0687">Ribonucleoprotein</keyword>
<dbReference type="GO" id="GO:0005840">
    <property type="term" value="C:ribosome"/>
    <property type="evidence" value="ECO:0007669"/>
    <property type="project" value="UniProtKB-KW"/>
</dbReference>
<name>A0A4Q7LWH8_9MICO</name>
<accession>A0A4Q7LWH8</accession>
<comment type="caution">
    <text evidence="4">The sequence shown here is derived from an EMBL/GenBank/DDBJ whole genome shotgun (WGS) entry which is preliminary data.</text>
</comment>
<evidence type="ECO:0000256" key="1">
    <source>
        <dbReference type="ARBA" id="ARBA00022679"/>
    </source>
</evidence>
<dbReference type="InterPro" id="IPR050832">
    <property type="entry name" value="Bact_Acetyltransf"/>
</dbReference>
<dbReference type="PANTHER" id="PTHR43877">
    <property type="entry name" value="AMINOALKYLPHOSPHONATE N-ACETYLTRANSFERASE-RELATED-RELATED"/>
    <property type="match status" value="1"/>
</dbReference>
<keyword evidence="1" id="KW-0808">Transferase</keyword>
<organism evidence="4 5">
    <name type="scientific">Microcella putealis</name>
    <dbReference type="NCBI Taxonomy" id="337005"/>
    <lineage>
        <taxon>Bacteria</taxon>
        <taxon>Bacillati</taxon>
        <taxon>Actinomycetota</taxon>
        <taxon>Actinomycetes</taxon>
        <taxon>Micrococcales</taxon>
        <taxon>Microbacteriaceae</taxon>
        <taxon>Microcella</taxon>
    </lineage>
</organism>
<feature type="domain" description="N-acetyltransferase" evidence="3">
    <location>
        <begin position="3"/>
        <end position="166"/>
    </location>
</feature>
<sequence length="166" mass="18295">MTRGVRTPDATDVEDIARVHVEGWRETYAGQLPDSSFDADALARRRQMWTSILTSPPRSTRRVAVATSNGHIVGLALADEPRDAADRAAGVTQQLYALYLLSAHHGSGLGQRMLDAVIDDGPALLWVAKDNPRAQSFYRRNGFTLDGTEIIDDDVPTFVECRMVRS</sequence>
<evidence type="ECO:0000259" key="3">
    <source>
        <dbReference type="PROSITE" id="PS51186"/>
    </source>
</evidence>
<reference evidence="4 5" key="1">
    <citation type="journal article" date="2015" name="Stand. Genomic Sci.">
        <title>Genomic Encyclopedia of Bacterial and Archaeal Type Strains, Phase III: the genomes of soil and plant-associated and newly described type strains.</title>
        <authorList>
            <person name="Whitman W.B."/>
            <person name="Woyke T."/>
            <person name="Klenk H.P."/>
            <person name="Zhou Y."/>
            <person name="Lilburn T.G."/>
            <person name="Beck B.J."/>
            <person name="De Vos P."/>
            <person name="Vandamme P."/>
            <person name="Eisen J.A."/>
            <person name="Garrity G."/>
            <person name="Hugenholtz P."/>
            <person name="Kyrpides N.C."/>
        </authorList>
    </citation>
    <scope>NUCLEOTIDE SEQUENCE [LARGE SCALE GENOMIC DNA]</scope>
    <source>
        <strain evidence="4 5">CV2</strain>
    </source>
</reference>
<dbReference type="AlphaFoldDB" id="A0A4Q7LWH8"/>
<gene>
    <name evidence="4" type="ORF">EV141_0134</name>
</gene>
<dbReference type="GO" id="GO:0016747">
    <property type="term" value="F:acyltransferase activity, transferring groups other than amino-acyl groups"/>
    <property type="evidence" value="ECO:0007669"/>
    <property type="project" value="InterPro"/>
</dbReference>
<proteinExistence type="predicted"/>
<dbReference type="OrthoDB" id="5243635at2"/>
<dbReference type="Pfam" id="PF00583">
    <property type="entry name" value="Acetyltransf_1"/>
    <property type="match status" value="1"/>
</dbReference>
<keyword evidence="5" id="KW-1185">Reference proteome</keyword>
<evidence type="ECO:0000313" key="4">
    <source>
        <dbReference type="EMBL" id="RZS58923.1"/>
    </source>
</evidence>
<dbReference type="Proteomes" id="UP000293519">
    <property type="component" value="Unassembled WGS sequence"/>
</dbReference>
<dbReference type="InterPro" id="IPR000182">
    <property type="entry name" value="GNAT_dom"/>
</dbReference>